<protein>
    <submittedName>
        <fullName evidence="2">Uncharacterized conserved protein PhnB, glyoxalase superfamily</fullName>
    </submittedName>
</protein>
<dbReference type="InterPro" id="IPR004360">
    <property type="entry name" value="Glyas_Fos-R_dOase_dom"/>
</dbReference>
<evidence type="ECO:0000259" key="1">
    <source>
        <dbReference type="PROSITE" id="PS51819"/>
    </source>
</evidence>
<dbReference type="PROSITE" id="PS51819">
    <property type="entry name" value="VOC"/>
    <property type="match status" value="1"/>
</dbReference>
<dbReference type="Proteomes" id="UP000198251">
    <property type="component" value="Chromosome I"/>
</dbReference>
<reference evidence="2 3" key="1">
    <citation type="submission" date="2016-06" db="EMBL/GenBank/DDBJ databases">
        <authorList>
            <person name="Kjaerup R.B."/>
            <person name="Dalgaard T.S."/>
            <person name="Juul-Madsen H.R."/>
        </authorList>
    </citation>
    <scope>NUCLEOTIDE SEQUENCE [LARGE SCALE GENOMIC DNA]</scope>
    <source>
        <strain evidence="2 3">DSM 43913</strain>
    </source>
</reference>
<dbReference type="EMBL" id="LT607733">
    <property type="protein sequence ID" value="SCG15274.1"/>
    <property type="molecule type" value="Genomic_DNA"/>
</dbReference>
<proteinExistence type="predicted"/>
<gene>
    <name evidence="2" type="ORF">GA0070610_1505</name>
</gene>
<dbReference type="PANTHER" id="PTHR34109:SF1">
    <property type="entry name" value="VOC DOMAIN-CONTAINING PROTEIN"/>
    <property type="match status" value="1"/>
</dbReference>
<dbReference type="Gene3D" id="3.30.720.110">
    <property type="match status" value="1"/>
</dbReference>
<sequence>MRTIYPIFRYRDARPAIDWLCAAFGFTVHAVHDSPDGSVAHAELILDTGMIMVGERPDSAPRPGDEEWSVYVAVDDLDAHHARARAAGAEIVREPFDTDYGSRDYAARDLAGNVWSFGTYRP</sequence>
<keyword evidence="3" id="KW-1185">Reference proteome</keyword>
<dbReference type="Pfam" id="PF00903">
    <property type="entry name" value="Glyoxalase"/>
    <property type="match status" value="1"/>
</dbReference>
<dbReference type="RefSeq" id="WP_088999329.1">
    <property type="nucleotide sequence ID" value="NZ_JBFAAC010000001.1"/>
</dbReference>
<dbReference type="InterPro" id="IPR029068">
    <property type="entry name" value="Glyas_Bleomycin-R_OHBP_Dase"/>
</dbReference>
<accession>A0A1C5G5X8</accession>
<dbReference type="PANTHER" id="PTHR34109">
    <property type="entry name" value="BNAUNNG04460D PROTEIN-RELATED"/>
    <property type="match status" value="1"/>
</dbReference>
<evidence type="ECO:0000313" key="2">
    <source>
        <dbReference type="EMBL" id="SCG15274.1"/>
    </source>
</evidence>
<dbReference type="AlphaFoldDB" id="A0A1C5G5X8"/>
<dbReference type="InterPro" id="IPR037523">
    <property type="entry name" value="VOC_core"/>
</dbReference>
<dbReference type="GeneID" id="95801359"/>
<name>A0A1C5G5X8_MICEH</name>
<feature type="domain" description="VOC" evidence="1">
    <location>
        <begin position="2"/>
        <end position="120"/>
    </location>
</feature>
<dbReference type="SUPFAM" id="SSF54593">
    <property type="entry name" value="Glyoxalase/Bleomycin resistance protein/Dihydroxybiphenyl dioxygenase"/>
    <property type="match status" value="1"/>
</dbReference>
<evidence type="ECO:0000313" key="3">
    <source>
        <dbReference type="Proteomes" id="UP000198251"/>
    </source>
</evidence>
<organism evidence="2 3">
    <name type="scientific">Micromonospora echinofusca</name>
    <dbReference type="NCBI Taxonomy" id="47858"/>
    <lineage>
        <taxon>Bacteria</taxon>
        <taxon>Bacillati</taxon>
        <taxon>Actinomycetota</taxon>
        <taxon>Actinomycetes</taxon>
        <taxon>Micromonosporales</taxon>
        <taxon>Micromonosporaceae</taxon>
        <taxon>Micromonospora</taxon>
    </lineage>
</organism>
<dbReference type="Gene3D" id="3.30.720.120">
    <property type="match status" value="1"/>
</dbReference>